<dbReference type="EMBL" id="OU963871">
    <property type="protein sequence ID" value="CAH0383803.1"/>
    <property type="molecule type" value="Genomic_DNA"/>
</dbReference>
<dbReference type="PANTHER" id="PTHR43173:SF28">
    <property type="entry name" value="AARF DOMAIN CONTAINING KINASE 5"/>
    <property type="match status" value="1"/>
</dbReference>
<dbReference type="PANTHER" id="PTHR43173">
    <property type="entry name" value="ABC1 FAMILY PROTEIN"/>
    <property type="match status" value="1"/>
</dbReference>
<protein>
    <recommendedName>
        <fullName evidence="3">ABC1 atypical kinase-like domain-containing protein</fullName>
    </recommendedName>
</protein>
<evidence type="ECO:0000259" key="3">
    <source>
        <dbReference type="Pfam" id="PF03109"/>
    </source>
</evidence>
<dbReference type="AlphaFoldDB" id="A0A9P0EY32"/>
<dbReference type="InterPro" id="IPR004147">
    <property type="entry name" value="ABC1_dom"/>
</dbReference>
<feature type="transmembrane region" description="Helical" evidence="2">
    <location>
        <begin position="32"/>
        <end position="52"/>
    </location>
</feature>
<evidence type="ECO:0000256" key="1">
    <source>
        <dbReference type="ARBA" id="ARBA00009670"/>
    </source>
</evidence>
<gene>
    <name evidence="4" type="ORF">BEMITA_LOCUS3215</name>
</gene>
<dbReference type="InterPro" id="IPR051130">
    <property type="entry name" value="Mito_struct-func_regulator"/>
</dbReference>
<keyword evidence="5" id="KW-1185">Reference proteome</keyword>
<dbReference type="InterPro" id="IPR011009">
    <property type="entry name" value="Kinase-like_dom_sf"/>
</dbReference>
<keyword evidence="2" id="KW-0472">Membrane</keyword>
<sequence length="580" mass="66322">MRLKQLLSVSSVVHRNALKFHSGKSNPTRRNLGLIITCGSLTVVPAIGFFFLSEQDQRFVRVSIGGIFRLLRCVNVATRTIVDYQWSLKNIDEAHEEYRELFTAFHQRTAERILEGCLKNGGLFIKLGQSLVCMDHILPAPYIHTLRALQDRCLARKKGEIEQLLKEDFDKSTSEVFEKFDEEPIAAASLAQVYRAQTKEGKEVAVKVQYIDLQDRFIGDMASLQLLIKVVGWLYPAFDFQFVMNELHGALESELDFLNEGRNAERCAKELAHLPFVYVPEVLWNLSSTRVLTMEFVNGIKISDKESLLKESFSLADIDWKLFQAFAEQIFQTGFVHADPHAGNVLVRKGRDHKAQLVLLDHGLYVNVPEETRKSLCNLWKSIVLSDHNGMKTYSAQLGIEENNYRLFCIALGQRYIEPAEKCENKFDDIYALFFSREGVKELKQTMKTMNSEEKTKLYKAIEAIHEDSFEIFRAMPSKLMLVTRNINTVRSIAKGHGNPVDRYKVMARCATRGAFISQNSSLLSKFFAFKAKAHFEFRLWWGGMKVWVGQIILRSLGFFNLVPLPSSSDSSIGFESHHF</sequence>
<keyword evidence="2" id="KW-1133">Transmembrane helix</keyword>
<dbReference type="InterPro" id="IPR045307">
    <property type="entry name" value="ADCK1_dom"/>
</dbReference>
<dbReference type="SUPFAM" id="SSF56112">
    <property type="entry name" value="Protein kinase-like (PK-like)"/>
    <property type="match status" value="1"/>
</dbReference>
<comment type="similarity">
    <text evidence="1">Belongs to the protein kinase superfamily. ADCK protein kinase family.</text>
</comment>
<dbReference type="CDD" id="cd13969">
    <property type="entry name" value="ADCK1-like"/>
    <property type="match status" value="1"/>
</dbReference>
<name>A0A9P0EY32_BEMTA</name>
<feature type="domain" description="ABC1 atypical kinase-like" evidence="3">
    <location>
        <begin position="149"/>
        <end position="394"/>
    </location>
</feature>
<evidence type="ECO:0000256" key="2">
    <source>
        <dbReference type="SAM" id="Phobius"/>
    </source>
</evidence>
<organism evidence="4 5">
    <name type="scientific">Bemisia tabaci</name>
    <name type="common">Sweetpotato whitefly</name>
    <name type="synonym">Aleurodes tabaci</name>
    <dbReference type="NCBI Taxonomy" id="7038"/>
    <lineage>
        <taxon>Eukaryota</taxon>
        <taxon>Metazoa</taxon>
        <taxon>Ecdysozoa</taxon>
        <taxon>Arthropoda</taxon>
        <taxon>Hexapoda</taxon>
        <taxon>Insecta</taxon>
        <taxon>Pterygota</taxon>
        <taxon>Neoptera</taxon>
        <taxon>Paraneoptera</taxon>
        <taxon>Hemiptera</taxon>
        <taxon>Sternorrhyncha</taxon>
        <taxon>Aleyrodoidea</taxon>
        <taxon>Aleyrodidae</taxon>
        <taxon>Aleyrodinae</taxon>
        <taxon>Bemisia</taxon>
    </lineage>
</organism>
<evidence type="ECO:0000313" key="5">
    <source>
        <dbReference type="Proteomes" id="UP001152759"/>
    </source>
</evidence>
<dbReference type="Proteomes" id="UP001152759">
    <property type="component" value="Chromosome 10"/>
</dbReference>
<dbReference type="KEGG" id="btab:109031952"/>
<proteinExistence type="inferred from homology"/>
<accession>A0A9P0EY32</accession>
<evidence type="ECO:0000313" key="4">
    <source>
        <dbReference type="EMBL" id="CAH0383803.1"/>
    </source>
</evidence>
<reference evidence="4" key="1">
    <citation type="submission" date="2021-12" db="EMBL/GenBank/DDBJ databases">
        <authorList>
            <person name="King R."/>
        </authorList>
    </citation>
    <scope>NUCLEOTIDE SEQUENCE</scope>
</reference>
<keyword evidence="2" id="KW-0812">Transmembrane</keyword>
<dbReference type="Pfam" id="PF03109">
    <property type="entry name" value="ABC1"/>
    <property type="match status" value="1"/>
</dbReference>